<dbReference type="Proteomes" id="UP000228503">
    <property type="component" value="Unassembled WGS sequence"/>
</dbReference>
<comment type="caution">
    <text evidence="1">The sequence shown here is derived from an EMBL/GenBank/DDBJ whole genome shotgun (WGS) entry which is preliminary data.</text>
</comment>
<gene>
    <name evidence="1" type="ORF">COY16_06075</name>
</gene>
<dbReference type="EMBL" id="PFOB01000077">
    <property type="protein sequence ID" value="PIZ61718.1"/>
    <property type="molecule type" value="Genomic_DNA"/>
</dbReference>
<evidence type="ECO:0000313" key="1">
    <source>
        <dbReference type="EMBL" id="PIZ61718.1"/>
    </source>
</evidence>
<reference evidence="2" key="1">
    <citation type="submission" date="2017-09" db="EMBL/GenBank/DDBJ databases">
        <title>Depth-based differentiation of microbial function through sediment-hosted aquifers and enrichment of novel symbionts in the deep terrestrial subsurface.</title>
        <authorList>
            <person name="Probst A.J."/>
            <person name="Ladd B."/>
            <person name="Jarett J.K."/>
            <person name="Geller-Mcgrath D.E."/>
            <person name="Sieber C.M.K."/>
            <person name="Emerson J.B."/>
            <person name="Anantharaman K."/>
            <person name="Thomas B.C."/>
            <person name="Malmstrom R."/>
            <person name="Stieglmeier M."/>
            <person name="Klingl A."/>
            <person name="Woyke T."/>
            <person name="Ryan C.M."/>
            <person name="Banfield J.F."/>
        </authorList>
    </citation>
    <scope>NUCLEOTIDE SEQUENCE [LARGE SCALE GENOMIC DNA]</scope>
</reference>
<dbReference type="AlphaFoldDB" id="A0A2M7TV82"/>
<name>A0A2M7TV82_9BACT</name>
<sequence length="77" mass="8940">MANKVKVEQLQVGTVYHYGMSVIQSAKLRFDGVNVKFFLWVIPYGRNYRFWDVENNKEVVLVAASVNNSLRELESDE</sequence>
<evidence type="ECO:0000313" key="2">
    <source>
        <dbReference type="Proteomes" id="UP000228503"/>
    </source>
</evidence>
<accession>A0A2M7TV82</accession>
<organism evidence="1 2">
    <name type="scientific">Candidatus Roizmanbacteria bacterium CG_4_10_14_0_2_um_filter_39_13</name>
    <dbReference type="NCBI Taxonomy" id="1974825"/>
    <lineage>
        <taxon>Bacteria</taxon>
        <taxon>Candidatus Roizmaniibacteriota</taxon>
    </lineage>
</organism>
<proteinExistence type="predicted"/>
<protein>
    <submittedName>
        <fullName evidence="1">Uncharacterized protein</fullName>
    </submittedName>
</protein>